<name>A0ABS5A379_9MYCO</name>
<evidence type="ECO:0000313" key="1">
    <source>
        <dbReference type="EMBL" id="MBP2456214.1"/>
    </source>
</evidence>
<reference evidence="1 2" key="1">
    <citation type="submission" date="2021-03" db="EMBL/GenBank/DDBJ databases">
        <title>Sequencing the genomes of 1000 actinobacteria strains.</title>
        <authorList>
            <person name="Klenk H.-P."/>
        </authorList>
    </citation>
    <scope>NUCLEOTIDE SEQUENCE [LARGE SCALE GENOMIC DNA]</scope>
    <source>
        <strain evidence="1 2">DSM 46713</strain>
    </source>
</reference>
<dbReference type="Proteomes" id="UP000694460">
    <property type="component" value="Unassembled WGS sequence"/>
</dbReference>
<proteinExistence type="predicted"/>
<protein>
    <recommendedName>
        <fullName evidence="3">Restriction endonuclease type II DpnII-like domain-containing protein</fullName>
    </recommendedName>
</protein>
<accession>A0ABS5A379</accession>
<gene>
    <name evidence="1" type="ORF">JOF57_006190</name>
</gene>
<organism evidence="1 2">
    <name type="scientific">Mycolicibacterium lutetiense</name>
    <dbReference type="NCBI Taxonomy" id="1641992"/>
    <lineage>
        <taxon>Bacteria</taxon>
        <taxon>Bacillati</taxon>
        <taxon>Actinomycetota</taxon>
        <taxon>Actinomycetes</taxon>
        <taxon>Mycobacteriales</taxon>
        <taxon>Mycobacteriaceae</taxon>
        <taxon>Mycolicibacterium</taxon>
    </lineage>
</organism>
<keyword evidence="2" id="KW-1185">Reference proteome</keyword>
<evidence type="ECO:0000313" key="2">
    <source>
        <dbReference type="Proteomes" id="UP000694460"/>
    </source>
</evidence>
<evidence type="ECO:0008006" key="3">
    <source>
        <dbReference type="Google" id="ProtNLM"/>
    </source>
</evidence>
<comment type="caution">
    <text evidence="1">The sequence shown here is derived from an EMBL/GenBank/DDBJ whole genome shotgun (WGS) entry which is preliminary data.</text>
</comment>
<dbReference type="EMBL" id="JAGIOP010000003">
    <property type="protein sequence ID" value="MBP2456214.1"/>
    <property type="molecule type" value="Genomic_DNA"/>
</dbReference>
<sequence length="242" mass="26344">MSTVAPVTKSSLAQWANSHPHWVYVFGLIVGLGKEKLSMALRDGLNTSGFITLARQSPADLITFLDDRFDLVQMVAKQVNAQYGLADVLIARAGTRVTATRASDAGRSIEDMIERVAQDLGLPYVPRTRFRGRGRQTGPGDLVIPNTEDAAIVVAAKGFDSTGSKLTAAYEEIAKMAAVRKPSQYIMAVVDGIGWKARQADLRRIHNLWATNEIDGLYTVSALEQFRADLKNAALIRGLITT</sequence>